<dbReference type="GO" id="GO:0004340">
    <property type="term" value="F:glucokinase activity"/>
    <property type="evidence" value="ECO:0007669"/>
    <property type="project" value="InterPro"/>
</dbReference>
<dbReference type="Gene3D" id="3.30.2170.10">
    <property type="entry name" value="archaeoglobus fulgidus dsm 4304 superfamily"/>
    <property type="match status" value="1"/>
</dbReference>
<organism evidence="3 4">
    <name type="scientific">Leishmania donovani</name>
    <dbReference type="NCBI Taxonomy" id="5661"/>
    <lineage>
        <taxon>Eukaryota</taxon>
        <taxon>Discoba</taxon>
        <taxon>Euglenozoa</taxon>
        <taxon>Kinetoplastea</taxon>
        <taxon>Metakinetoplastina</taxon>
        <taxon>Trypanosomatida</taxon>
        <taxon>Trypanosomatidae</taxon>
        <taxon>Leishmaniinae</taxon>
        <taxon>Leishmania</taxon>
    </lineage>
</organism>
<dbReference type="PANTHER" id="PTHR47450:SF1">
    <property type="entry name" value="GLUCOKINASE"/>
    <property type="match status" value="1"/>
</dbReference>
<dbReference type="VEuPathDB" id="TriTrypDB:LdBPK_362460.1"/>
<keyword evidence="3" id="KW-0378">Hydrolase</keyword>
<dbReference type="GO" id="GO:0004519">
    <property type="term" value="F:endonuclease activity"/>
    <property type="evidence" value="ECO:0007669"/>
    <property type="project" value="UniProtKB-KW"/>
</dbReference>
<reference evidence="4" key="1">
    <citation type="submission" date="2019-02" db="EMBL/GenBank/DDBJ databases">
        <title>FDA dAtabase for Regulatory Grade micrObial Sequences (FDA-ARGOS): Supporting development and validation of Infectious Disease Dx tests.</title>
        <authorList>
            <person name="Duncan R."/>
            <person name="Fisher C."/>
            <person name="Tallon L."/>
            <person name="Sadzewicz L."/>
            <person name="Sengamalay N."/>
            <person name="Ott S."/>
            <person name="Godinez A."/>
            <person name="Nagaraj S."/>
            <person name="Vavikolanu K."/>
            <person name="Vyas G."/>
            <person name="Nadendla S."/>
            <person name="Aluvathingal J."/>
            <person name="Sichtig H."/>
        </authorList>
    </citation>
    <scope>NUCLEOTIDE SEQUENCE [LARGE SCALE GENOMIC DNA]</scope>
    <source>
        <strain evidence="4">FDAARGOS_360</strain>
    </source>
</reference>
<dbReference type="Gene3D" id="3.30.420.40">
    <property type="match status" value="1"/>
</dbReference>
<dbReference type="EMBL" id="RHLD01000002">
    <property type="protein sequence ID" value="TPP42207.1"/>
    <property type="molecule type" value="Genomic_DNA"/>
</dbReference>
<dbReference type="InterPro" id="IPR043129">
    <property type="entry name" value="ATPase_NBD"/>
</dbReference>
<keyword evidence="2" id="KW-0418">Kinase</keyword>
<dbReference type="VEuPathDB" id="TriTrypDB:LDHU3_36.3260"/>
<evidence type="ECO:0000256" key="2">
    <source>
        <dbReference type="ARBA" id="ARBA00022777"/>
    </source>
</evidence>
<dbReference type="InterPro" id="IPR003836">
    <property type="entry name" value="Glucokinase"/>
</dbReference>
<dbReference type="VEuPathDB" id="TriTrypDB:LdBPK_362450.1"/>
<gene>
    <name evidence="3" type="ORF">CGC20_28745</name>
</gene>
<dbReference type="VEuPathDB" id="TriTrypDB:LdCL_360030200"/>
<keyword evidence="3" id="KW-0255">Endonuclease</keyword>
<dbReference type="GO" id="GO:0005536">
    <property type="term" value="F:D-glucose binding"/>
    <property type="evidence" value="ECO:0007669"/>
    <property type="project" value="InterPro"/>
</dbReference>
<dbReference type="Pfam" id="PF04493">
    <property type="entry name" value="Endonuclease_5"/>
    <property type="match status" value="1"/>
</dbReference>
<dbReference type="FunFam" id="3.30.420.40:FF:000471">
    <property type="entry name" value="Glucokinase"/>
    <property type="match status" value="1"/>
</dbReference>
<dbReference type="PANTHER" id="PTHR47450">
    <property type="entry name" value="GLUCOKINASE"/>
    <property type="match status" value="1"/>
</dbReference>
<dbReference type="AlphaFoldDB" id="A0A504XB77"/>
<sequence>MSLTDEIQLEQLAPTIKGDASWSTGPIYVVCDVGGTNARVGFAQAAQHDRSGLHIIYVRFRVTKRDIRQLLEFFDEVLQHLKKNLPYRAGPFLRRVASGAVSVPGPVTNGQLAGPFNNLKGTARLADYPVELFPKGRSALLNDLEAGSYGVLALSNAGMLSDYFKVMWKGTQWDALSEGKPVGSTIGHGRCMVVAPGTGVGSSLIHYVGVSDSYVVLALECGCLSMSWCANEDSKYVQALAGYMASKARAKGLDSTVAPIWEAATSGSGLEFNYAYEKEGPKASVPLKSAPEVAKLAKAGSDPAAVAAMDRLYKNLMGLTAETTMQFLPLTCVLMGDSIVSNSFYFDNPENVKRLQARINEHTMERQLKFLSRTTFLRQVRSVNINLLGCLGFGSQLSDPADQLAPNKSNFEEKTRAWEAEQLRVGLLADVPRTEYYYCRHLSNHGSSTVQLHAPRNEGAAPDGAFVHQRFALPNFEASLLARPQTGATGNSAAHDAGSTICVPSSFSSPWEALWCQLRFDEARQSAAAVAQPLPTLTLVGGVDISFIPDSDDGVACLAILRYPSMEQVKTYMHRCTLREPYMTGFLAFREIQPVCDLFDSVRVELLATQTMPQLLIVDGNGVQHPRRCGLATHLGVALDIPTIGCSKKMLQVDGLTREAVEAALETLGEAASSSPSLPRLLPLLGTSSPTQLYGYVVHRHLNSVKKCIYVSPGHCIGFAVATALVMTMLRHRIPEPIRAADLGSRAYISDALASAATNNSHPTYISLRKSAQLLIT</sequence>
<dbReference type="CDD" id="cd24008">
    <property type="entry name" value="ASKHA_NBD_GLK"/>
    <property type="match status" value="1"/>
</dbReference>
<dbReference type="VEuPathDB" id="TriTrypDB:LDHU3_36.3280"/>
<dbReference type="Proteomes" id="UP000318821">
    <property type="component" value="Unassembled WGS sequence"/>
</dbReference>
<protein>
    <submittedName>
        <fullName evidence="3">Endonuclease V family protein</fullName>
    </submittedName>
</protein>
<dbReference type="CDD" id="cd06559">
    <property type="entry name" value="Endonuclease_V"/>
    <property type="match status" value="1"/>
</dbReference>
<dbReference type="VEuPathDB" id="TriTrypDB:LdCL_360030300"/>
<evidence type="ECO:0000313" key="4">
    <source>
        <dbReference type="Proteomes" id="UP000318821"/>
    </source>
</evidence>
<dbReference type="SUPFAM" id="SSF53067">
    <property type="entry name" value="Actin-like ATPase domain"/>
    <property type="match status" value="1"/>
</dbReference>
<name>A0A504XB77_LEIDO</name>
<dbReference type="GO" id="GO:0006281">
    <property type="term" value="P:DNA repair"/>
    <property type="evidence" value="ECO:0007669"/>
    <property type="project" value="InterPro"/>
</dbReference>
<evidence type="ECO:0000256" key="1">
    <source>
        <dbReference type="ARBA" id="ARBA00022679"/>
    </source>
</evidence>
<keyword evidence="1" id="KW-0808">Transferase</keyword>
<proteinExistence type="predicted"/>
<dbReference type="InterPro" id="IPR007581">
    <property type="entry name" value="Endonuclease-V"/>
</dbReference>
<dbReference type="FunFam" id="3.30.2170.10:FF:000009">
    <property type="entry name" value="Endonuclease V, putative"/>
    <property type="match status" value="1"/>
</dbReference>
<keyword evidence="3" id="KW-0540">Nuclease</keyword>
<dbReference type="Pfam" id="PF02685">
    <property type="entry name" value="Glucokinase"/>
    <property type="match status" value="1"/>
</dbReference>
<dbReference type="FunFam" id="3.40.367.20:FF:000019">
    <property type="entry name" value="Glucokinase"/>
    <property type="match status" value="1"/>
</dbReference>
<dbReference type="Gene3D" id="3.40.367.20">
    <property type="match status" value="1"/>
</dbReference>
<comment type="caution">
    <text evidence="3">The sequence shown here is derived from an EMBL/GenBank/DDBJ whole genome shotgun (WGS) entry which is preliminary data.</text>
</comment>
<evidence type="ECO:0000313" key="3">
    <source>
        <dbReference type="EMBL" id="TPP42207.1"/>
    </source>
</evidence>
<dbReference type="GO" id="GO:0006096">
    <property type="term" value="P:glycolytic process"/>
    <property type="evidence" value="ECO:0007669"/>
    <property type="project" value="InterPro"/>
</dbReference>
<dbReference type="GO" id="GO:0005524">
    <property type="term" value="F:ATP binding"/>
    <property type="evidence" value="ECO:0007669"/>
    <property type="project" value="InterPro"/>
</dbReference>
<accession>A0A504XB77</accession>